<evidence type="ECO:0000313" key="1">
    <source>
        <dbReference type="EMBL" id="SEH85771.1"/>
    </source>
</evidence>
<organism evidence="1 2">
    <name type="scientific">Ruminococcus flavefaciens</name>
    <dbReference type="NCBI Taxonomy" id="1265"/>
    <lineage>
        <taxon>Bacteria</taxon>
        <taxon>Bacillati</taxon>
        <taxon>Bacillota</taxon>
        <taxon>Clostridia</taxon>
        <taxon>Eubacteriales</taxon>
        <taxon>Oscillospiraceae</taxon>
        <taxon>Ruminococcus</taxon>
    </lineage>
</organism>
<dbReference type="OrthoDB" id="581382at2"/>
<reference evidence="1 2" key="1">
    <citation type="submission" date="2016-10" db="EMBL/GenBank/DDBJ databases">
        <authorList>
            <person name="de Groot N.N."/>
        </authorList>
    </citation>
    <scope>NUCLEOTIDE SEQUENCE [LARGE SCALE GENOMIC DNA]</scope>
    <source>
        <strain evidence="1 2">YAD2003</strain>
    </source>
</reference>
<name>A0A1H6LK81_RUMFL</name>
<protein>
    <recommendedName>
        <fullName evidence="3">IrrE N-terminal-like domain-containing protein</fullName>
    </recommendedName>
</protein>
<accession>A0A1H6LK81</accession>
<dbReference type="AlphaFoldDB" id="A0A1H6LK81"/>
<evidence type="ECO:0008006" key="3">
    <source>
        <dbReference type="Google" id="ProtNLM"/>
    </source>
</evidence>
<evidence type="ECO:0000313" key="2">
    <source>
        <dbReference type="Proteomes" id="UP000183190"/>
    </source>
</evidence>
<proteinExistence type="predicted"/>
<gene>
    <name evidence="1" type="ORF">SAMN02910265_03070</name>
</gene>
<dbReference type="Proteomes" id="UP000183190">
    <property type="component" value="Unassembled WGS sequence"/>
</dbReference>
<dbReference type="EMBL" id="FNWV01000018">
    <property type="protein sequence ID" value="SEH85771.1"/>
    <property type="molecule type" value="Genomic_DNA"/>
</dbReference>
<sequence>MARYQNLKDYLQNEHIKLIDKAVTEHQNSDVDINGNTLIESLYCTDDNYNDLKMELVVSVDSNETVSGKKYYKVTLLGNLDRKLQDIRVKEVDKCEKSDIRDDNLLSQFILPNVRAEDLERIGNELFSYYDIFAGMHGYGLSLGKIIDNMNAPIFFADLPDDCLGRINLVDTDIKIYRWDIQKQNIQEDCGHAKPGVILLNKKKYFDEKDGELLVTVAHELVHWHLHQRFFKLLVLLGTDADTMNCLEKPVAFADNMPDIQKALCIAEWQANALAMRLAIPSCTVDAANKKIANDLSTYNGNYGDMRQTFVKKFAKMYGVSLYVAKTRNRQLGYDGVDGTCLEYEENGKKIQPAPFYFQLGTLKENETFVIYRKNYEKLMHEDKVFAELINSGRYVYLGYVVCRLDGKYIDVEFSEDGIRLVLSENARNNADECCIKFSVCSRVYEREYSYQEQVYLSNTKNTSIIDLTPLIPEDLKKEVDDYLSEEIKTAKLRTFGETLQYHLFGSDFTVIDENGSFTHKAEEIIDEFSSNISLSNTIIKKYLKGESYPKLQTLMLLCVELGLDIEKGRDLIAKAGYNLDSPIPECKICKLIFGTSKEHALYLINNWKKIVKYFEEMS</sequence>
<dbReference type="RefSeq" id="WP_074718956.1">
    <property type="nucleotide sequence ID" value="NZ_FNWV01000018.1"/>
</dbReference>